<dbReference type="Gene3D" id="3.30.420.10">
    <property type="entry name" value="Ribonuclease H-like superfamily/Ribonuclease H"/>
    <property type="match status" value="1"/>
</dbReference>
<dbReference type="InterPro" id="IPR044730">
    <property type="entry name" value="RNase_H-like_dom_plant"/>
</dbReference>
<keyword evidence="3" id="KW-1185">Reference proteome</keyword>
<reference evidence="3" key="1">
    <citation type="journal article" date="2017" name="Front. Plant Sci.">
        <title>Climate Clever Clovers: New Paradigm to Reduce the Environmental Footprint of Ruminants by Breeding Low Methanogenic Forages Utilizing Haplotype Variation.</title>
        <authorList>
            <person name="Kaur P."/>
            <person name="Appels R."/>
            <person name="Bayer P.E."/>
            <person name="Keeble-Gagnere G."/>
            <person name="Wang J."/>
            <person name="Hirakawa H."/>
            <person name="Shirasawa K."/>
            <person name="Vercoe P."/>
            <person name="Stefanova K."/>
            <person name="Durmic Z."/>
            <person name="Nichols P."/>
            <person name="Revell C."/>
            <person name="Isobe S.N."/>
            <person name="Edwards D."/>
            <person name="Erskine W."/>
        </authorList>
    </citation>
    <scope>NUCLEOTIDE SEQUENCE [LARGE SCALE GENOMIC DNA]</scope>
    <source>
        <strain evidence="3">cv. Daliak</strain>
    </source>
</reference>
<dbReference type="InterPro" id="IPR002156">
    <property type="entry name" value="RNaseH_domain"/>
</dbReference>
<evidence type="ECO:0000259" key="1">
    <source>
        <dbReference type="Pfam" id="PF13456"/>
    </source>
</evidence>
<dbReference type="InterPro" id="IPR036397">
    <property type="entry name" value="RNaseH_sf"/>
</dbReference>
<dbReference type="EMBL" id="DF973208">
    <property type="protein sequence ID" value="GAU20068.1"/>
    <property type="molecule type" value="Genomic_DNA"/>
</dbReference>
<evidence type="ECO:0000313" key="3">
    <source>
        <dbReference type="Proteomes" id="UP000242715"/>
    </source>
</evidence>
<dbReference type="PANTHER" id="PTHR33116:SF86">
    <property type="entry name" value="REVERSE TRANSCRIPTASE DOMAIN-CONTAINING PROTEIN"/>
    <property type="match status" value="1"/>
</dbReference>
<dbReference type="AlphaFoldDB" id="A0A2Z6MC97"/>
<organism evidence="2 3">
    <name type="scientific">Trifolium subterraneum</name>
    <name type="common">Subterranean clover</name>
    <dbReference type="NCBI Taxonomy" id="3900"/>
    <lineage>
        <taxon>Eukaryota</taxon>
        <taxon>Viridiplantae</taxon>
        <taxon>Streptophyta</taxon>
        <taxon>Embryophyta</taxon>
        <taxon>Tracheophyta</taxon>
        <taxon>Spermatophyta</taxon>
        <taxon>Magnoliopsida</taxon>
        <taxon>eudicotyledons</taxon>
        <taxon>Gunneridae</taxon>
        <taxon>Pentapetalae</taxon>
        <taxon>rosids</taxon>
        <taxon>fabids</taxon>
        <taxon>Fabales</taxon>
        <taxon>Fabaceae</taxon>
        <taxon>Papilionoideae</taxon>
        <taxon>50 kb inversion clade</taxon>
        <taxon>NPAAA clade</taxon>
        <taxon>Hologalegina</taxon>
        <taxon>IRL clade</taxon>
        <taxon>Trifolieae</taxon>
        <taxon>Trifolium</taxon>
    </lineage>
</organism>
<name>A0A2Z6MC97_TRISU</name>
<dbReference type="InterPro" id="IPR012337">
    <property type="entry name" value="RNaseH-like_sf"/>
</dbReference>
<sequence length="573" mass="64559">MLHGVRICRGSPSISHLLFADDSFLFCKASVSEVTNLKHVLDTYEAASGQAINYQKSAIAYSRNTEANCRSFINNILGVVESMGHGKYLGLPSMIGRDKKSIFSFIKDRIWKKIQNWNSRSLSRAGKEVLIKAVAQAIPSYCMSSFLILTTLGEEIERMMNSFYWNMKKNGGRGINWLRWDKMTVSKDNGGLNFHILEGFNLAMLGKQGWKLITNSSSLLTRILKAKYFPRSSFLDANIGHNPSYTWRSIQSTIHLLTLGYRWKIGDGSNINVWTDPWIGSRTNMCPSTAPNGNYVDLHVSHLFDSALNTWNYTLLNTVFNTQDIADICKIPLHARAPQSVVWKASSDGGKSLAKSRASIPSKRIWRARNECIWENKQANPVASCRLAFDLIRDFNWCHNMLNADHMPTHVHTWEKPPVNWLKCNVDGAIFMTEGKFGIGICFRDSSGSFVQAHTMTFPFEVTAVECEATAMKLALALALSNGFERVLFESDCQQVVNALRNDYLYANELGTLLSTCNSLLISNVDYNVAYVRRQANRVAHNLARTSLFQSSPNVHHYFPPSCISSIILNEMQ</sequence>
<gene>
    <name evidence="2" type="ORF">TSUD_381600</name>
</gene>
<feature type="domain" description="RNase H type-1" evidence="1">
    <location>
        <begin position="425"/>
        <end position="545"/>
    </location>
</feature>
<accession>A0A2Z6MC97</accession>
<evidence type="ECO:0000313" key="2">
    <source>
        <dbReference type="EMBL" id="GAU20068.1"/>
    </source>
</evidence>
<dbReference type="GO" id="GO:0004523">
    <property type="term" value="F:RNA-DNA hybrid ribonuclease activity"/>
    <property type="evidence" value="ECO:0007669"/>
    <property type="project" value="InterPro"/>
</dbReference>
<dbReference type="GO" id="GO:0003676">
    <property type="term" value="F:nucleic acid binding"/>
    <property type="evidence" value="ECO:0007669"/>
    <property type="project" value="InterPro"/>
</dbReference>
<dbReference type="PANTHER" id="PTHR33116">
    <property type="entry name" value="REVERSE TRANSCRIPTASE ZINC-BINDING DOMAIN-CONTAINING PROTEIN-RELATED-RELATED"/>
    <property type="match status" value="1"/>
</dbReference>
<dbReference type="OrthoDB" id="1730053at2759"/>
<dbReference type="Pfam" id="PF13456">
    <property type="entry name" value="RVT_3"/>
    <property type="match status" value="1"/>
</dbReference>
<proteinExistence type="predicted"/>
<dbReference type="Proteomes" id="UP000242715">
    <property type="component" value="Unassembled WGS sequence"/>
</dbReference>
<protein>
    <recommendedName>
        <fullName evidence="1">RNase H type-1 domain-containing protein</fullName>
    </recommendedName>
</protein>
<dbReference type="CDD" id="cd06222">
    <property type="entry name" value="RNase_H_like"/>
    <property type="match status" value="1"/>
</dbReference>
<dbReference type="SUPFAM" id="SSF53098">
    <property type="entry name" value="Ribonuclease H-like"/>
    <property type="match status" value="1"/>
</dbReference>